<reference evidence="1" key="1">
    <citation type="submission" date="2021-01" db="EMBL/GenBank/DDBJ databases">
        <authorList>
            <consortium name="Genoscope - CEA"/>
            <person name="William W."/>
        </authorList>
    </citation>
    <scope>NUCLEOTIDE SEQUENCE</scope>
</reference>
<dbReference type="EMBL" id="HG994363">
    <property type="protein sequence ID" value="CAF2042919.1"/>
    <property type="molecule type" value="Genomic_DNA"/>
</dbReference>
<sequence length="115" mass="12802">VARIGAEVFRSVSPLLFELVVAVHERNVASLGFSLRVRGWQCGGCKFICLYLGVSVVCEFAPAFKMDYRGPLQGMHRFQFSEGVRWYPFIIDRAVHQFNPVSHQGLGSSGLVSIP</sequence>
<dbReference type="Proteomes" id="UP001295469">
    <property type="component" value="Chromosome A09"/>
</dbReference>
<evidence type="ECO:0000313" key="1">
    <source>
        <dbReference type="EMBL" id="CAF2042919.1"/>
    </source>
</evidence>
<protein>
    <submittedName>
        <fullName evidence="1">(rape) hypothetical protein</fullName>
    </submittedName>
</protein>
<name>A0A816P2K3_BRANA</name>
<gene>
    <name evidence="1" type="ORF">DARMORV10_A09P28190.1</name>
</gene>
<proteinExistence type="predicted"/>
<feature type="non-terminal residue" evidence="1">
    <location>
        <position position="1"/>
    </location>
</feature>
<organism evidence="1">
    <name type="scientific">Brassica napus</name>
    <name type="common">Rape</name>
    <dbReference type="NCBI Taxonomy" id="3708"/>
    <lineage>
        <taxon>Eukaryota</taxon>
        <taxon>Viridiplantae</taxon>
        <taxon>Streptophyta</taxon>
        <taxon>Embryophyta</taxon>
        <taxon>Tracheophyta</taxon>
        <taxon>Spermatophyta</taxon>
        <taxon>Magnoliopsida</taxon>
        <taxon>eudicotyledons</taxon>
        <taxon>Gunneridae</taxon>
        <taxon>Pentapetalae</taxon>
        <taxon>rosids</taxon>
        <taxon>malvids</taxon>
        <taxon>Brassicales</taxon>
        <taxon>Brassicaceae</taxon>
        <taxon>Brassiceae</taxon>
        <taxon>Brassica</taxon>
    </lineage>
</organism>
<accession>A0A816P2K3</accession>
<dbReference type="AlphaFoldDB" id="A0A816P2K3"/>